<dbReference type="InterPro" id="IPR038461">
    <property type="entry name" value="Schlafen_AlbA_2_dom_sf"/>
</dbReference>
<dbReference type="InterPro" id="IPR007421">
    <property type="entry name" value="Schlafen_AlbA_2_dom"/>
</dbReference>
<dbReference type="AlphaFoldDB" id="A0A8E2AYR7"/>
<reference evidence="2 3" key="1">
    <citation type="submission" date="2020-08" db="EMBL/GenBank/DDBJ databases">
        <title>Amycolatopsis echigonensis JCM 21831.</title>
        <authorList>
            <person name="Tedsree N."/>
            <person name="Kuncharoen N."/>
            <person name="Likhitwitayawuid K."/>
            <person name="Tanasupawat S."/>
        </authorList>
    </citation>
    <scope>NUCLEOTIDE SEQUENCE [LARGE SCALE GENOMIC DNA]</scope>
    <source>
        <strain evidence="2 3">JCM 21831</strain>
    </source>
</reference>
<name>A0A8E2AYR7_9PSEU</name>
<protein>
    <submittedName>
        <fullName evidence="2">ATP-binding protein</fullName>
    </submittedName>
</protein>
<sequence length="431" mass="46919">MTIMWSRIHAELGLNPCPLTYSMMTRAVDEQVAENVDLDWKQALPADVEKKRWEFAKDVAMLANTRGGLIVFGVREEDERAQELVGVPTGERHRQRLRALAHGRVRPMVDGLLIEALDDESGERGLIVVFVPPSSDAPHVVGDKNEMGIPYRDGTDTRWMTEHLLARAYRDRFNRRGDDRAALRTLVADLPDTGNGVWAFVSASPTAPAPPQFGRPDPGGVISTMRALPALAAEVAGSSYRDGPLLNHLLDSAIGNPRIGLRRWVFRSDYYSTDPHATVDWAVVELHHDGSVALGVRVDRLVPAAVSGEPPASEVEVSWVPIKLLDQLVVEAVALSALHVRSLGGVGATLIRVDLSRDAPKPMVAVDNMVGGGYVSALFGPVPGSRALQRAWDVETGYMAADDVPGLRNAARQLTDDLNHQFGIRASSVPE</sequence>
<dbReference type="EMBL" id="JACJHR010000004">
    <property type="protein sequence ID" value="MBB2498434.1"/>
    <property type="molecule type" value="Genomic_DNA"/>
</dbReference>
<evidence type="ECO:0000313" key="3">
    <source>
        <dbReference type="Proteomes" id="UP000550260"/>
    </source>
</evidence>
<proteinExistence type="predicted"/>
<evidence type="ECO:0000313" key="2">
    <source>
        <dbReference type="EMBL" id="MBB2498434.1"/>
    </source>
</evidence>
<keyword evidence="2" id="KW-0067">ATP-binding</keyword>
<dbReference type="Gene3D" id="3.30.950.30">
    <property type="entry name" value="Schlafen, AAA domain"/>
    <property type="match status" value="1"/>
</dbReference>
<dbReference type="GO" id="GO:0005524">
    <property type="term" value="F:ATP binding"/>
    <property type="evidence" value="ECO:0007669"/>
    <property type="project" value="UniProtKB-KW"/>
</dbReference>
<comment type="caution">
    <text evidence="2">The sequence shown here is derived from an EMBL/GenBank/DDBJ whole genome shotgun (WGS) entry which is preliminary data.</text>
</comment>
<dbReference type="Proteomes" id="UP000550260">
    <property type="component" value="Unassembled WGS sequence"/>
</dbReference>
<organism evidence="2 3">
    <name type="scientific">Amycolatopsis echigonensis</name>
    <dbReference type="NCBI Taxonomy" id="2576905"/>
    <lineage>
        <taxon>Bacteria</taxon>
        <taxon>Bacillati</taxon>
        <taxon>Actinomycetota</taxon>
        <taxon>Actinomycetes</taxon>
        <taxon>Pseudonocardiales</taxon>
        <taxon>Pseudonocardiaceae</taxon>
        <taxon>Amycolatopsis</taxon>
    </lineage>
</organism>
<gene>
    <name evidence="2" type="ORF">H5411_04700</name>
</gene>
<accession>A0A8E2AYR7</accession>
<evidence type="ECO:0000259" key="1">
    <source>
        <dbReference type="Pfam" id="PF04326"/>
    </source>
</evidence>
<dbReference type="RefSeq" id="WP_183123021.1">
    <property type="nucleotide sequence ID" value="NZ_JACJHR010000004.1"/>
</dbReference>
<keyword evidence="2" id="KW-0547">Nucleotide-binding</keyword>
<feature type="domain" description="Schlafen AlbA-2" evidence="1">
    <location>
        <begin position="34"/>
        <end position="159"/>
    </location>
</feature>
<dbReference type="Pfam" id="PF04326">
    <property type="entry name" value="SLFN_AlbA_2"/>
    <property type="match status" value="1"/>
</dbReference>